<dbReference type="Proteomes" id="UP001431209">
    <property type="component" value="Unassembled WGS sequence"/>
</dbReference>
<protein>
    <submittedName>
        <fullName evidence="2">DinB</fullName>
    </submittedName>
</protein>
<proteinExistence type="predicted"/>
<accession>A0AAW2YVT9</accession>
<name>A0AAW2YVT9_9EUKA</name>
<dbReference type="EMBL" id="JAOPGA020000701">
    <property type="protein sequence ID" value="KAL0480906.1"/>
    <property type="molecule type" value="Genomic_DNA"/>
</dbReference>
<sequence>MIKLALLIVLSATTIMCYGNDQVCEVSACPQFFLNCQRGFKFMTFFDQNGCTGCRKCCPDFDMNAFTLICRQGYASTIIGDRDGCPTVKRCCPDLSLCPPQNCNTHMSEAVNPVTRCPSCPVCSSR</sequence>
<evidence type="ECO:0000313" key="2">
    <source>
        <dbReference type="EMBL" id="KAL0480906.1"/>
    </source>
</evidence>
<organism evidence="2 3">
    <name type="scientific">Acrasis kona</name>
    <dbReference type="NCBI Taxonomy" id="1008807"/>
    <lineage>
        <taxon>Eukaryota</taxon>
        <taxon>Discoba</taxon>
        <taxon>Heterolobosea</taxon>
        <taxon>Tetramitia</taxon>
        <taxon>Eutetramitia</taxon>
        <taxon>Acrasidae</taxon>
        <taxon>Acrasis</taxon>
    </lineage>
</organism>
<reference evidence="2 3" key="1">
    <citation type="submission" date="2024-03" db="EMBL/GenBank/DDBJ databases">
        <title>The Acrasis kona genome and developmental transcriptomes reveal deep origins of eukaryotic multicellular pathways.</title>
        <authorList>
            <person name="Sheikh S."/>
            <person name="Fu C.-J."/>
            <person name="Brown M.W."/>
            <person name="Baldauf S.L."/>
        </authorList>
    </citation>
    <scope>NUCLEOTIDE SEQUENCE [LARGE SCALE GENOMIC DNA]</scope>
    <source>
        <strain evidence="2 3">ATCC MYA-3509</strain>
    </source>
</reference>
<evidence type="ECO:0000313" key="3">
    <source>
        <dbReference type="Proteomes" id="UP001431209"/>
    </source>
</evidence>
<feature type="chain" id="PRO_5043329866" evidence="1">
    <location>
        <begin position="20"/>
        <end position="126"/>
    </location>
</feature>
<dbReference type="AlphaFoldDB" id="A0AAW2YVT9"/>
<keyword evidence="1" id="KW-0732">Signal</keyword>
<evidence type="ECO:0000256" key="1">
    <source>
        <dbReference type="SAM" id="SignalP"/>
    </source>
</evidence>
<comment type="caution">
    <text evidence="2">The sequence shown here is derived from an EMBL/GenBank/DDBJ whole genome shotgun (WGS) entry which is preliminary data.</text>
</comment>
<feature type="signal peptide" evidence="1">
    <location>
        <begin position="1"/>
        <end position="19"/>
    </location>
</feature>
<keyword evidence="3" id="KW-1185">Reference proteome</keyword>
<gene>
    <name evidence="2" type="ORF">AKO1_004068</name>
</gene>